<dbReference type="CDD" id="cd07769">
    <property type="entry name" value="ASKHA_NBD_FGGY_GK"/>
    <property type="match status" value="1"/>
</dbReference>
<evidence type="ECO:0000259" key="8">
    <source>
        <dbReference type="Pfam" id="PF00370"/>
    </source>
</evidence>
<organism evidence="10 11">
    <name type="scientific">Ohessyouella blattaphilus</name>
    <dbReference type="NCBI Taxonomy" id="2949333"/>
    <lineage>
        <taxon>Bacteria</taxon>
        <taxon>Bacillati</taxon>
        <taxon>Bacillota</taxon>
        <taxon>Clostridia</taxon>
        <taxon>Lachnospirales</taxon>
        <taxon>Lachnospiraceae</taxon>
        <taxon>Ohessyouella</taxon>
    </lineage>
</organism>
<evidence type="ECO:0000256" key="1">
    <source>
        <dbReference type="ARBA" id="ARBA00009156"/>
    </source>
</evidence>
<dbReference type="Gene3D" id="3.30.420.40">
    <property type="match status" value="2"/>
</dbReference>
<keyword evidence="2 7" id="KW-0808">Transferase</keyword>
<evidence type="ECO:0000256" key="3">
    <source>
        <dbReference type="ARBA" id="ARBA00022741"/>
    </source>
</evidence>
<reference evidence="10 11" key="1">
    <citation type="journal article" date="2022" name="Genome Biol. Evol.">
        <title>Host diet, physiology and behaviors set the stage for Lachnospiraceae cladogenesis.</title>
        <authorList>
            <person name="Vera-Ponce De Leon A."/>
            <person name="Schneider M."/>
            <person name="Jahnes B.C."/>
            <person name="Sadowski V."/>
            <person name="Camuy-Velez L.A."/>
            <person name="Duan J."/>
            <person name="Sabree Z.L."/>
        </authorList>
    </citation>
    <scope>NUCLEOTIDE SEQUENCE [LARGE SCALE GENOMIC DNA]</scope>
    <source>
        <strain evidence="10 11">PAL227</strain>
    </source>
</reference>
<evidence type="ECO:0000259" key="9">
    <source>
        <dbReference type="Pfam" id="PF02782"/>
    </source>
</evidence>
<proteinExistence type="inferred from homology"/>
<evidence type="ECO:0000256" key="2">
    <source>
        <dbReference type="ARBA" id="ARBA00022679"/>
    </source>
</evidence>
<evidence type="ECO:0000313" key="10">
    <source>
        <dbReference type="EMBL" id="MCP1110791.1"/>
    </source>
</evidence>
<dbReference type="SUPFAM" id="SSF53067">
    <property type="entry name" value="Actin-like ATPase domain"/>
    <property type="match status" value="2"/>
</dbReference>
<keyword evidence="11" id="KW-1185">Reference proteome</keyword>
<dbReference type="RefSeq" id="WP_262069670.1">
    <property type="nucleotide sequence ID" value="NZ_JAMXOC010000017.1"/>
</dbReference>
<dbReference type="NCBIfam" id="NF000756">
    <property type="entry name" value="PRK00047.1"/>
    <property type="match status" value="1"/>
</dbReference>
<evidence type="ECO:0000256" key="6">
    <source>
        <dbReference type="ARBA" id="ARBA00043149"/>
    </source>
</evidence>
<evidence type="ECO:0000256" key="4">
    <source>
        <dbReference type="ARBA" id="ARBA00022777"/>
    </source>
</evidence>
<dbReference type="PROSITE" id="PS00445">
    <property type="entry name" value="FGGY_KINASES_2"/>
    <property type="match status" value="1"/>
</dbReference>
<dbReference type="EMBL" id="JAMZFV010000017">
    <property type="protein sequence ID" value="MCP1110791.1"/>
    <property type="molecule type" value="Genomic_DNA"/>
</dbReference>
<dbReference type="InterPro" id="IPR018485">
    <property type="entry name" value="FGGY_C"/>
</dbReference>
<keyword evidence="4 7" id="KW-0418">Kinase</keyword>
<dbReference type="Pfam" id="PF02782">
    <property type="entry name" value="FGGY_C"/>
    <property type="match status" value="1"/>
</dbReference>
<dbReference type="InterPro" id="IPR018484">
    <property type="entry name" value="FGGY_N"/>
</dbReference>
<gene>
    <name evidence="10" type="primary">glpK</name>
    <name evidence="10" type="ORF">NK118_11055</name>
</gene>
<feature type="domain" description="Carbohydrate kinase FGGY C-terminal" evidence="9">
    <location>
        <begin position="260"/>
        <end position="448"/>
    </location>
</feature>
<dbReference type="GO" id="GO:0004370">
    <property type="term" value="F:glycerol kinase activity"/>
    <property type="evidence" value="ECO:0007669"/>
    <property type="project" value="UniProtKB-EC"/>
</dbReference>
<evidence type="ECO:0000313" key="11">
    <source>
        <dbReference type="Proteomes" id="UP001523565"/>
    </source>
</evidence>
<dbReference type="Pfam" id="PF00370">
    <property type="entry name" value="FGGY_N"/>
    <property type="match status" value="1"/>
</dbReference>
<dbReference type="PANTHER" id="PTHR10196:SF69">
    <property type="entry name" value="GLYCEROL KINASE"/>
    <property type="match status" value="1"/>
</dbReference>
<protein>
    <recommendedName>
        <fullName evidence="6">ATP:glycerol 3-phosphotransferase</fullName>
    </recommendedName>
</protein>
<accession>A0ABT1EM65</accession>
<comment type="similarity">
    <text evidence="1 7">Belongs to the FGGY kinase family.</text>
</comment>
<evidence type="ECO:0000256" key="5">
    <source>
        <dbReference type="ARBA" id="ARBA00022840"/>
    </source>
</evidence>
<dbReference type="PROSITE" id="PS00933">
    <property type="entry name" value="FGGY_KINASES_1"/>
    <property type="match status" value="1"/>
</dbReference>
<comment type="caution">
    <text evidence="10">The sequence shown here is derived from an EMBL/GenBank/DDBJ whole genome shotgun (WGS) entry which is preliminary data.</text>
</comment>
<keyword evidence="5" id="KW-0067">ATP-binding</keyword>
<dbReference type="Proteomes" id="UP001523565">
    <property type="component" value="Unassembled WGS sequence"/>
</dbReference>
<evidence type="ECO:0000256" key="7">
    <source>
        <dbReference type="RuleBase" id="RU003733"/>
    </source>
</evidence>
<dbReference type="PANTHER" id="PTHR10196">
    <property type="entry name" value="SUGAR KINASE"/>
    <property type="match status" value="1"/>
</dbReference>
<feature type="domain" description="Carbohydrate kinase FGGY N-terminal" evidence="8">
    <location>
        <begin position="5"/>
        <end position="250"/>
    </location>
</feature>
<dbReference type="PIRSF" id="PIRSF000538">
    <property type="entry name" value="GlpK"/>
    <property type="match status" value="1"/>
</dbReference>
<dbReference type="InterPro" id="IPR000577">
    <property type="entry name" value="Carb_kinase_FGGY"/>
</dbReference>
<sequence length="490" mass="54060">MSNQYILSIDQSTQGTKALLFDNKGTLITRADRPHKQILHEKGWVSHNLDEIYKNVIGTVKDVVDKAGIDKNCIIGLGISNQRETAAVWDRRTGVAVTDAIVWQCSRAKAICERLASEGSAAQIKDKTGIQLSPFFPASKIAWILENVEEAQKNKENLLYGTIDTWLVYRLTNGNAYKTDYSNASRTQLFNLKTLAWDEEICNLFGIDVKNLAQVCDSNSLFGYTDLEGFLDKAIPIQAVMGDSHSALYGQGCHENGMAKTTYGTGSSVMMNVGEKLVASKNGIVSSLAWGIDGKVNYVLEGNINYTGAVISWLESELQLIASAKETEALAKKANEKDGTYFVPAFTGLGAPYWVNDTKALITGIGRTTGKAEIVKAALECIAYQIADIIQVMKKDSGIELRELRVDGGPTRNEFLMQFQSDIADLSVQVPGAEELSGIGVAYMAGIALGLYDRTVFSRIERKTYETQMRRETRDEKYRGWHKAIELVIK</sequence>
<name>A0ABT1EM65_9FIRM</name>
<dbReference type="InterPro" id="IPR018483">
    <property type="entry name" value="Carb_kinase_FGGY_CS"/>
</dbReference>
<keyword evidence="3" id="KW-0547">Nucleotide-binding</keyword>
<dbReference type="InterPro" id="IPR043129">
    <property type="entry name" value="ATPase_NBD"/>
</dbReference>